<dbReference type="AlphaFoldDB" id="A0A7C8QWI6"/>
<feature type="compositionally biased region" description="Basic and acidic residues" evidence="1">
    <location>
        <begin position="1"/>
        <end position="12"/>
    </location>
</feature>
<feature type="region of interest" description="Disordered" evidence="1">
    <location>
        <begin position="167"/>
        <end position="306"/>
    </location>
</feature>
<evidence type="ECO:0000313" key="3">
    <source>
        <dbReference type="Proteomes" id="UP000483672"/>
    </source>
</evidence>
<feature type="compositionally biased region" description="Low complexity" evidence="1">
    <location>
        <begin position="225"/>
        <end position="255"/>
    </location>
</feature>
<gene>
    <name evidence="2" type="ORF">TWF191_005528</name>
</gene>
<organism evidence="2 3">
    <name type="scientific">Orbilia oligospora</name>
    <name type="common">Nematode-trapping fungus</name>
    <name type="synonym">Arthrobotrys oligospora</name>
    <dbReference type="NCBI Taxonomy" id="2813651"/>
    <lineage>
        <taxon>Eukaryota</taxon>
        <taxon>Fungi</taxon>
        <taxon>Dikarya</taxon>
        <taxon>Ascomycota</taxon>
        <taxon>Pezizomycotina</taxon>
        <taxon>Orbiliomycetes</taxon>
        <taxon>Orbiliales</taxon>
        <taxon>Orbiliaceae</taxon>
        <taxon>Orbilia</taxon>
    </lineage>
</organism>
<feature type="region of interest" description="Disordered" evidence="1">
    <location>
        <begin position="104"/>
        <end position="131"/>
    </location>
</feature>
<feature type="region of interest" description="Disordered" evidence="1">
    <location>
        <begin position="512"/>
        <end position="575"/>
    </location>
</feature>
<feature type="compositionally biased region" description="Polar residues" evidence="1">
    <location>
        <begin position="167"/>
        <end position="178"/>
    </location>
</feature>
<reference evidence="2 3" key="1">
    <citation type="submission" date="2019-06" db="EMBL/GenBank/DDBJ databases">
        <authorList>
            <person name="Palmer J.M."/>
        </authorList>
    </citation>
    <scope>NUCLEOTIDE SEQUENCE [LARGE SCALE GENOMIC DNA]</scope>
    <source>
        <strain evidence="2 3">TWF191</strain>
    </source>
</reference>
<dbReference type="Proteomes" id="UP000483672">
    <property type="component" value="Unassembled WGS sequence"/>
</dbReference>
<feature type="compositionally biased region" description="Gly residues" evidence="1">
    <location>
        <begin position="685"/>
        <end position="713"/>
    </location>
</feature>
<proteinExistence type="predicted"/>
<dbReference type="EMBL" id="WIPF01000029">
    <property type="protein sequence ID" value="KAF3225246.1"/>
    <property type="molecule type" value="Genomic_DNA"/>
</dbReference>
<evidence type="ECO:0000313" key="2">
    <source>
        <dbReference type="EMBL" id="KAF3225246.1"/>
    </source>
</evidence>
<feature type="compositionally biased region" description="Gly residues" evidence="1">
    <location>
        <begin position="656"/>
        <end position="668"/>
    </location>
</feature>
<protein>
    <submittedName>
        <fullName evidence="2">Uncharacterized protein</fullName>
    </submittedName>
</protein>
<sequence>MGDPNRPMKKDTTQVPPTHSSASHLTTPIIPTAFPVSSFIPNFTSGAGAGVGSGHSHSFSAKGANLSHSQSFPDLATVGSASRRRLPQQVDITSHEQFPTLAAGIQVKQSKRKHPKKKEFDEDKVGEGSSSGAVIAKVKEVETEKVGVRGGGGGGGGELVVPIPHFTQQQTPSSSPRYQPTNPASQASPSTPTLPLLPTGSPVHQGQHQFEPPTSTSNSPQLETASSSFQAGQFGQPQAGPSSQTRPSSQPRPSTFIPSPLQATSPSLQNQFQSSPSNHTASPFHSYTQSPAPMADNPSPSPARWAMSPQEVDQCIFNIMNNLNPLYSTDVFTQAALNAGIPDPNVMLRTSLTARRAGVPDPNAQYWTQGHTPAQALYSGPASYWEDLDPPTEPIFLTERQQMRLGFAIHKLGSRGLKSVIEFTRYVCLRNLMAAWEEPDINKIWKKYKMKGTDLFGGIPYSLNRKVQVLMTHIERAEEYCTIQLQKLQQKNEAEITKKTATLKVDQEITGEKQGNWKGKEKALPSHENSPPGNALFTGVQVHESGEAQVKGKGKWADKRSPGKGNNGSTFVNSQESTGKRLANFQLDLRFKSFVTILQLARIWNEADYGWFVDTLQDFGFSKMMRARYELLESDMQSSLIAKWAPGEDSAPVQGLGSGNLGAGGGAGLARPGPPPGFGPPRPSGGPGSRFGSTGPHGGHGGGFGGQGGGFAGGPSRYF</sequence>
<name>A0A7C8QWI6_ORBOL</name>
<feature type="compositionally biased region" description="Low complexity" evidence="1">
    <location>
        <begin position="179"/>
        <end position="202"/>
    </location>
</feature>
<feature type="compositionally biased region" description="Polar residues" evidence="1">
    <location>
        <begin position="13"/>
        <end position="26"/>
    </location>
</feature>
<feature type="compositionally biased region" description="Polar residues" evidence="1">
    <location>
        <begin position="261"/>
        <end position="291"/>
    </location>
</feature>
<evidence type="ECO:0000256" key="1">
    <source>
        <dbReference type="SAM" id="MobiDB-lite"/>
    </source>
</evidence>
<feature type="region of interest" description="Disordered" evidence="1">
    <location>
        <begin position="648"/>
        <end position="719"/>
    </location>
</feature>
<feature type="compositionally biased region" description="Pro residues" evidence="1">
    <location>
        <begin position="672"/>
        <end position="684"/>
    </location>
</feature>
<comment type="caution">
    <text evidence="2">The sequence shown here is derived from an EMBL/GenBank/DDBJ whole genome shotgun (WGS) entry which is preliminary data.</text>
</comment>
<feature type="compositionally biased region" description="Polar residues" evidence="1">
    <location>
        <begin position="204"/>
        <end position="224"/>
    </location>
</feature>
<accession>A0A7C8QWI6</accession>
<feature type="region of interest" description="Disordered" evidence="1">
    <location>
        <begin position="1"/>
        <end position="26"/>
    </location>
</feature>